<dbReference type="AlphaFoldDB" id="A0A4R6AE59"/>
<dbReference type="InterPro" id="IPR011008">
    <property type="entry name" value="Dimeric_a/b-barrel"/>
</dbReference>
<proteinExistence type="inferred from homology"/>
<reference evidence="3 4" key="1">
    <citation type="submission" date="2019-03" db="EMBL/GenBank/DDBJ databases">
        <title>Rhodobacteraceae bacterium SM1902, a new member of the family Rhodobacteraceae isolated from Yantai.</title>
        <authorList>
            <person name="Sun Y."/>
        </authorList>
    </citation>
    <scope>NUCLEOTIDE SEQUENCE [LARGE SCALE GENOMIC DNA]</scope>
    <source>
        <strain evidence="3 4">SM1902</strain>
    </source>
</reference>
<name>A0A4R6AE59_9RHOB</name>
<evidence type="ECO:0000313" key="4">
    <source>
        <dbReference type="Proteomes" id="UP000294562"/>
    </source>
</evidence>
<sequence>MAEPTITKDDILKATEGMLQKQFYVVSTSPIDGMGPVMAALEEHLAFLVKLGQDGILFGAGPHWADDEHSWNGEGMVILRADSLAHANKIAGEDPMHSTGARKFTVRPWLLNEGGMSVQIDFSTGSYTVT</sequence>
<evidence type="ECO:0000313" key="3">
    <source>
        <dbReference type="EMBL" id="TDL81415.1"/>
    </source>
</evidence>
<accession>A0A4R6AE59</accession>
<dbReference type="Pfam" id="PF03795">
    <property type="entry name" value="YCII"/>
    <property type="match status" value="1"/>
</dbReference>
<comment type="caution">
    <text evidence="3">The sequence shown here is derived from an EMBL/GenBank/DDBJ whole genome shotgun (WGS) entry which is preliminary data.</text>
</comment>
<comment type="similarity">
    <text evidence="1">Belongs to the YciI family.</text>
</comment>
<keyword evidence="4" id="KW-1185">Reference proteome</keyword>
<dbReference type="EMBL" id="SMZO01000108">
    <property type="protein sequence ID" value="TDL81415.1"/>
    <property type="molecule type" value="Genomic_DNA"/>
</dbReference>
<dbReference type="SUPFAM" id="SSF54909">
    <property type="entry name" value="Dimeric alpha+beta barrel"/>
    <property type="match status" value="1"/>
</dbReference>
<evidence type="ECO:0000256" key="1">
    <source>
        <dbReference type="ARBA" id="ARBA00007689"/>
    </source>
</evidence>
<dbReference type="RefSeq" id="WP_133344842.1">
    <property type="nucleotide sequence ID" value="NZ_SMZO01000108.1"/>
</dbReference>
<dbReference type="Proteomes" id="UP000294562">
    <property type="component" value="Unassembled WGS sequence"/>
</dbReference>
<organism evidence="3 4">
    <name type="scientific">Meridianimarinicoccus aquatilis</name>
    <dbReference type="NCBI Taxonomy" id="2552766"/>
    <lineage>
        <taxon>Bacteria</taxon>
        <taxon>Pseudomonadati</taxon>
        <taxon>Pseudomonadota</taxon>
        <taxon>Alphaproteobacteria</taxon>
        <taxon>Rhodobacterales</taxon>
        <taxon>Paracoccaceae</taxon>
        <taxon>Meridianimarinicoccus</taxon>
    </lineage>
</organism>
<evidence type="ECO:0000259" key="2">
    <source>
        <dbReference type="Pfam" id="PF03795"/>
    </source>
</evidence>
<dbReference type="InterPro" id="IPR005545">
    <property type="entry name" value="YCII"/>
</dbReference>
<dbReference type="OrthoDB" id="5523400at2"/>
<gene>
    <name evidence="3" type="ORF">E2L05_20325</name>
</gene>
<dbReference type="Gene3D" id="3.30.70.1060">
    <property type="entry name" value="Dimeric alpha+beta barrel"/>
    <property type="match status" value="1"/>
</dbReference>
<protein>
    <recommendedName>
        <fullName evidence="2">YCII-related domain-containing protein</fullName>
    </recommendedName>
</protein>
<feature type="domain" description="YCII-related" evidence="2">
    <location>
        <begin position="38"/>
        <end position="109"/>
    </location>
</feature>